<sequence length="58" mass="6074">MAALFASFELDDVTEATARVSGLLIGRSRAELGLLERVLATLVAELGRRGASAGSDLR</sequence>
<accession>A0A0C2D6N8</accession>
<evidence type="ECO:0000313" key="2">
    <source>
        <dbReference type="Proteomes" id="UP000031599"/>
    </source>
</evidence>
<name>A0A0C2D6N8_9BACT</name>
<dbReference type="AlphaFoldDB" id="A0A0C2D6N8"/>
<proteinExistence type="predicted"/>
<comment type="caution">
    <text evidence="1">The sequence shown here is derived from an EMBL/GenBank/DDBJ whole genome shotgun (WGS) entry which is preliminary data.</text>
</comment>
<protein>
    <submittedName>
        <fullName evidence="1">Uncharacterized protein</fullName>
    </submittedName>
</protein>
<reference evidence="1 2" key="1">
    <citation type="submission" date="2014-12" db="EMBL/GenBank/DDBJ databases">
        <title>Genome assembly of Enhygromyxa salina DSM 15201.</title>
        <authorList>
            <person name="Sharma G."/>
            <person name="Subramanian S."/>
        </authorList>
    </citation>
    <scope>NUCLEOTIDE SEQUENCE [LARGE SCALE GENOMIC DNA]</scope>
    <source>
        <strain evidence="1 2">DSM 15201</strain>
    </source>
</reference>
<dbReference type="Proteomes" id="UP000031599">
    <property type="component" value="Unassembled WGS sequence"/>
</dbReference>
<gene>
    <name evidence="1" type="ORF">DB30_07177</name>
</gene>
<organism evidence="1 2">
    <name type="scientific">Enhygromyxa salina</name>
    <dbReference type="NCBI Taxonomy" id="215803"/>
    <lineage>
        <taxon>Bacteria</taxon>
        <taxon>Pseudomonadati</taxon>
        <taxon>Myxococcota</taxon>
        <taxon>Polyangia</taxon>
        <taxon>Nannocystales</taxon>
        <taxon>Nannocystaceae</taxon>
        <taxon>Enhygromyxa</taxon>
    </lineage>
</organism>
<dbReference type="EMBL" id="JMCC02000008">
    <property type="protein sequence ID" value="KIG18841.1"/>
    <property type="molecule type" value="Genomic_DNA"/>
</dbReference>
<evidence type="ECO:0000313" key="1">
    <source>
        <dbReference type="EMBL" id="KIG18841.1"/>
    </source>
</evidence>